<dbReference type="EMBL" id="JAZAVJ010000024">
    <property type="protein sequence ID" value="KAK7421175.1"/>
    <property type="molecule type" value="Genomic_DNA"/>
</dbReference>
<feature type="chain" id="PRO_5047089740" evidence="1">
    <location>
        <begin position="20"/>
        <end position="55"/>
    </location>
</feature>
<dbReference type="Proteomes" id="UP001498476">
    <property type="component" value="Unassembled WGS sequence"/>
</dbReference>
<feature type="signal peptide" evidence="1">
    <location>
        <begin position="1"/>
        <end position="19"/>
    </location>
</feature>
<accession>A0ABR1HJW0</accession>
<organism evidence="2 3">
    <name type="scientific">Neonectria punicea</name>
    <dbReference type="NCBI Taxonomy" id="979145"/>
    <lineage>
        <taxon>Eukaryota</taxon>
        <taxon>Fungi</taxon>
        <taxon>Dikarya</taxon>
        <taxon>Ascomycota</taxon>
        <taxon>Pezizomycotina</taxon>
        <taxon>Sordariomycetes</taxon>
        <taxon>Hypocreomycetidae</taxon>
        <taxon>Hypocreales</taxon>
        <taxon>Nectriaceae</taxon>
        <taxon>Neonectria</taxon>
    </lineage>
</organism>
<keyword evidence="1" id="KW-0732">Signal</keyword>
<sequence>MFFSKIFFSALCFTGMAVAIIPGGFTITTSTTAAVGPCKPASTSTSTSVIPPVES</sequence>
<evidence type="ECO:0000256" key="1">
    <source>
        <dbReference type="SAM" id="SignalP"/>
    </source>
</evidence>
<proteinExistence type="predicted"/>
<evidence type="ECO:0000313" key="2">
    <source>
        <dbReference type="EMBL" id="KAK7421175.1"/>
    </source>
</evidence>
<name>A0ABR1HJW0_9HYPO</name>
<keyword evidence="3" id="KW-1185">Reference proteome</keyword>
<protein>
    <submittedName>
        <fullName evidence="2">Uncharacterized protein</fullName>
    </submittedName>
</protein>
<reference evidence="2 3" key="1">
    <citation type="journal article" date="2025" name="Microbiol. Resour. Announc.">
        <title>Draft genome sequences for Neonectria magnoliae and Neonectria punicea, canker pathogens of Liriodendron tulipifera and Acer saccharum in West Virginia.</title>
        <authorList>
            <person name="Petronek H.M."/>
            <person name="Kasson M.T."/>
            <person name="Metheny A.M."/>
            <person name="Stauder C.M."/>
            <person name="Lovett B."/>
            <person name="Lynch S.C."/>
            <person name="Garnas J.R."/>
            <person name="Kasson L.R."/>
            <person name="Stajich J.E."/>
        </authorList>
    </citation>
    <scope>NUCLEOTIDE SEQUENCE [LARGE SCALE GENOMIC DNA]</scope>
    <source>
        <strain evidence="2 3">NRRL 64653</strain>
    </source>
</reference>
<gene>
    <name evidence="2" type="ORF">QQX98_002304</name>
</gene>
<comment type="caution">
    <text evidence="2">The sequence shown here is derived from an EMBL/GenBank/DDBJ whole genome shotgun (WGS) entry which is preliminary data.</text>
</comment>
<evidence type="ECO:0000313" key="3">
    <source>
        <dbReference type="Proteomes" id="UP001498476"/>
    </source>
</evidence>